<proteinExistence type="predicted"/>
<keyword evidence="1" id="KW-0560">Oxidoreductase</keyword>
<dbReference type="Proteomes" id="UP000660668">
    <property type="component" value="Unassembled WGS sequence"/>
</dbReference>
<protein>
    <submittedName>
        <fullName evidence="2">FAD-dependent oxidoreductase</fullName>
    </submittedName>
</protein>
<dbReference type="Gene3D" id="3.50.50.60">
    <property type="entry name" value="FAD/NAD(P)-binding domain"/>
    <property type="match status" value="1"/>
</dbReference>
<dbReference type="GO" id="GO:0050660">
    <property type="term" value="F:flavin adenine dinucleotide binding"/>
    <property type="evidence" value="ECO:0007669"/>
    <property type="project" value="TreeGrafter"/>
</dbReference>
<name>A0A930VM30_9ACTN</name>
<gene>
    <name evidence="2" type="ORF">ISU10_04620</name>
</gene>
<comment type="caution">
    <text evidence="2">The sequence shown here is derived from an EMBL/GenBank/DDBJ whole genome shotgun (WGS) entry which is preliminary data.</text>
</comment>
<dbReference type="GO" id="GO:0004497">
    <property type="term" value="F:monooxygenase activity"/>
    <property type="evidence" value="ECO:0007669"/>
    <property type="project" value="TreeGrafter"/>
</dbReference>
<dbReference type="PANTHER" id="PTHR43539:SF78">
    <property type="entry name" value="FLAVIN-CONTAINING MONOOXYGENASE"/>
    <property type="match status" value="1"/>
</dbReference>
<dbReference type="PRINTS" id="PR00469">
    <property type="entry name" value="PNDRDTASEII"/>
</dbReference>
<dbReference type="InterPro" id="IPR036188">
    <property type="entry name" value="FAD/NAD-bd_sf"/>
</dbReference>
<dbReference type="RefSeq" id="WP_194695195.1">
    <property type="nucleotide sequence ID" value="NZ_JADKPO010000004.1"/>
</dbReference>
<dbReference type="PRINTS" id="PR00368">
    <property type="entry name" value="FADPNR"/>
</dbReference>
<accession>A0A930VM30</accession>
<keyword evidence="3" id="KW-1185">Reference proteome</keyword>
<organism evidence="2 3">
    <name type="scientific">Nocardioides agariphilus</name>
    <dbReference type="NCBI Taxonomy" id="433664"/>
    <lineage>
        <taxon>Bacteria</taxon>
        <taxon>Bacillati</taxon>
        <taxon>Actinomycetota</taxon>
        <taxon>Actinomycetes</taxon>
        <taxon>Propionibacteriales</taxon>
        <taxon>Nocardioidaceae</taxon>
        <taxon>Nocardioides</taxon>
    </lineage>
</organism>
<evidence type="ECO:0000313" key="3">
    <source>
        <dbReference type="Proteomes" id="UP000660668"/>
    </source>
</evidence>
<dbReference type="AlphaFoldDB" id="A0A930VM30"/>
<dbReference type="EMBL" id="JADKPO010000004">
    <property type="protein sequence ID" value="MBF4767047.1"/>
    <property type="molecule type" value="Genomic_DNA"/>
</dbReference>
<sequence length="364" mass="40127">MTTQHIETLIIGAGQAGLATAHHLQRLGRECLVVDRNERVGDNWRAQWDTLKLYSPAKYDGLPGLAFPAEPWSYPGKDDVADYLEKYAIHGDLPVRMSTSVQRLSVRPDGGFTAVLGDGEITCDNVVVATGSFGRTPTLPPFASDLAPNIRQLHSSEYRRPDQIGDGPVLVVGASHSGCDIAYELAEHLPTTLVGPDRGQIPMDWNSRAIRLFFPLIIFMWRHVVTRRTPIGRKEMNEVRHHGGPMLRVKREHLEQRGVVRNTGRVVGVRDGLPVLDDGTVVDASTVVWCTGFRQAFDWIDAPVFGDDGYPVEYRGVVDAVPGLFFCGLSFQFAFSSMVLPGVGRDAEFVARRIADRQKAALAA</sequence>
<dbReference type="Pfam" id="PF13738">
    <property type="entry name" value="Pyr_redox_3"/>
    <property type="match status" value="1"/>
</dbReference>
<reference evidence="2" key="1">
    <citation type="submission" date="2020-11" db="EMBL/GenBank/DDBJ databases">
        <title>Nocardioides cynanchi sp. nov., isolated from soil of rhizosphere of Cynanchum wilfordii.</title>
        <authorList>
            <person name="Lee J.-S."/>
            <person name="Suh M.K."/>
            <person name="Kim J.-S."/>
        </authorList>
    </citation>
    <scope>NUCLEOTIDE SEQUENCE</scope>
    <source>
        <strain evidence="2">KCTC 19276</strain>
    </source>
</reference>
<dbReference type="SUPFAM" id="SSF51905">
    <property type="entry name" value="FAD/NAD(P)-binding domain"/>
    <property type="match status" value="2"/>
</dbReference>
<dbReference type="InterPro" id="IPR050982">
    <property type="entry name" value="Auxin_biosynth/cation_transpt"/>
</dbReference>
<evidence type="ECO:0000313" key="2">
    <source>
        <dbReference type="EMBL" id="MBF4767047.1"/>
    </source>
</evidence>
<evidence type="ECO:0000256" key="1">
    <source>
        <dbReference type="ARBA" id="ARBA00023002"/>
    </source>
</evidence>
<dbReference type="PANTHER" id="PTHR43539">
    <property type="entry name" value="FLAVIN-BINDING MONOOXYGENASE-LIKE PROTEIN (AFU_ORTHOLOGUE AFUA_4G09220)"/>
    <property type="match status" value="1"/>
</dbReference>